<evidence type="ECO:0000313" key="1">
    <source>
        <dbReference type="Proteomes" id="UP000887579"/>
    </source>
</evidence>
<proteinExistence type="predicted"/>
<reference evidence="2" key="1">
    <citation type="submission" date="2022-11" db="UniProtKB">
        <authorList>
            <consortium name="WormBaseParasite"/>
        </authorList>
    </citation>
    <scope>IDENTIFICATION</scope>
</reference>
<accession>A0AC34G5C5</accession>
<protein>
    <submittedName>
        <fullName evidence="2">Uncharacterized protein</fullName>
    </submittedName>
</protein>
<sequence>MSSNDSNITQNFDLSLMPLASKSLSPNQIFNFNTIPQVLHERLFELSSTAQLMKLGETSSYCSKLAKRYNGKYPVDRLEIRELQPADPIHFNQFRYKSKTEKIIKFLIDGEIIGGGTFKEFLELIQNIDYVYAKINMTLPVNAEKIFMTWLKNQDKSKKLQLIVIQPLPLPTKLFTSKALF</sequence>
<name>A0AC34G5C5_9BILA</name>
<organism evidence="1 2">
    <name type="scientific">Panagrolaimus sp. ES5</name>
    <dbReference type="NCBI Taxonomy" id="591445"/>
    <lineage>
        <taxon>Eukaryota</taxon>
        <taxon>Metazoa</taxon>
        <taxon>Ecdysozoa</taxon>
        <taxon>Nematoda</taxon>
        <taxon>Chromadorea</taxon>
        <taxon>Rhabditida</taxon>
        <taxon>Tylenchina</taxon>
        <taxon>Panagrolaimomorpha</taxon>
        <taxon>Panagrolaimoidea</taxon>
        <taxon>Panagrolaimidae</taxon>
        <taxon>Panagrolaimus</taxon>
    </lineage>
</organism>
<evidence type="ECO:0000313" key="2">
    <source>
        <dbReference type="WBParaSite" id="ES5_v2.g24851.t1"/>
    </source>
</evidence>
<dbReference type="WBParaSite" id="ES5_v2.g24851.t1">
    <property type="protein sequence ID" value="ES5_v2.g24851.t1"/>
    <property type="gene ID" value="ES5_v2.g24851"/>
</dbReference>
<dbReference type="Proteomes" id="UP000887579">
    <property type="component" value="Unplaced"/>
</dbReference>